<evidence type="ECO:0000313" key="13">
    <source>
        <dbReference type="EMBL" id="SHK50172.1"/>
    </source>
</evidence>
<proteinExistence type="inferred from homology"/>
<evidence type="ECO:0000256" key="5">
    <source>
        <dbReference type="ARBA" id="ARBA00022485"/>
    </source>
</evidence>
<dbReference type="PIRSF" id="PIRSF000368">
    <property type="entry name" value="NrdG"/>
    <property type="match status" value="1"/>
</dbReference>
<dbReference type="NCBIfam" id="TIGR02491">
    <property type="entry name" value="NrdG"/>
    <property type="match status" value="1"/>
</dbReference>
<dbReference type="EMBL" id="FRAD01000033">
    <property type="protein sequence ID" value="SHK50172.1"/>
    <property type="molecule type" value="Genomic_DNA"/>
</dbReference>
<evidence type="ECO:0000256" key="1">
    <source>
        <dbReference type="ARBA" id="ARBA00001966"/>
    </source>
</evidence>
<keyword evidence="14" id="KW-1185">Reference proteome</keyword>
<organism evidence="13 14">
    <name type="scientific">Hathewaya proteolytica DSM 3090</name>
    <dbReference type="NCBI Taxonomy" id="1121331"/>
    <lineage>
        <taxon>Bacteria</taxon>
        <taxon>Bacillati</taxon>
        <taxon>Bacillota</taxon>
        <taxon>Clostridia</taxon>
        <taxon>Eubacteriales</taxon>
        <taxon>Clostridiaceae</taxon>
        <taxon>Hathewaya</taxon>
    </lineage>
</organism>
<dbReference type="InterPro" id="IPR058240">
    <property type="entry name" value="rSAM_sf"/>
</dbReference>
<comment type="similarity">
    <text evidence="3 12">Belongs to the organic radical-activating enzymes family.</text>
</comment>
<comment type="function">
    <text evidence="2 12">Activation of anaerobic ribonucleoside-triphosphate reductase under anaerobic conditions by generation of an organic free radical, using S-adenosylmethionine and reduced flavodoxin as cosubstrates to produce 5'-deoxy-adenosine.</text>
</comment>
<evidence type="ECO:0000256" key="9">
    <source>
        <dbReference type="ARBA" id="ARBA00023004"/>
    </source>
</evidence>
<dbReference type="GO" id="GO:0046872">
    <property type="term" value="F:metal ion binding"/>
    <property type="evidence" value="ECO:0007669"/>
    <property type="project" value="UniProtKB-KW"/>
</dbReference>
<evidence type="ECO:0000256" key="11">
    <source>
        <dbReference type="ARBA" id="ARBA00047365"/>
    </source>
</evidence>
<dbReference type="STRING" id="1121331.SAMN02745248_02684"/>
<accession>A0A1M6SZK5</accession>
<evidence type="ECO:0000256" key="3">
    <source>
        <dbReference type="ARBA" id="ARBA00009777"/>
    </source>
</evidence>
<comment type="catalytic activity">
    <reaction evidence="11">
        <text>glycyl-[protein] + reduced [flavodoxin] + S-adenosyl-L-methionine = glycin-2-yl radical-[protein] + semiquinone [flavodoxin] + 5'-deoxyadenosine + L-methionine + H(+)</text>
        <dbReference type="Rhea" id="RHEA:61976"/>
        <dbReference type="Rhea" id="RHEA-COMP:10622"/>
        <dbReference type="Rhea" id="RHEA-COMP:14480"/>
        <dbReference type="Rhea" id="RHEA-COMP:15993"/>
        <dbReference type="Rhea" id="RHEA-COMP:15994"/>
        <dbReference type="ChEBI" id="CHEBI:15378"/>
        <dbReference type="ChEBI" id="CHEBI:17319"/>
        <dbReference type="ChEBI" id="CHEBI:29947"/>
        <dbReference type="ChEBI" id="CHEBI:32722"/>
        <dbReference type="ChEBI" id="CHEBI:57618"/>
        <dbReference type="ChEBI" id="CHEBI:57844"/>
        <dbReference type="ChEBI" id="CHEBI:59789"/>
        <dbReference type="ChEBI" id="CHEBI:140311"/>
    </reaction>
</comment>
<dbReference type="InterPro" id="IPR034457">
    <property type="entry name" value="Organic_radical-activating"/>
</dbReference>
<evidence type="ECO:0000313" key="14">
    <source>
        <dbReference type="Proteomes" id="UP000183952"/>
    </source>
</evidence>
<dbReference type="PROSITE" id="PS01087">
    <property type="entry name" value="RADICAL_ACTIVATING"/>
    <property type="match status" value="1"/>
</dbReference>
<dbReference type="EC" id="1.97.1.-" evidence="12"/>
<keyword evidence="10" id="KW-0411">Iron-sulfur</keyword>
<dbReference type="PANTHER" id="PTHR30352:SF2">
    <property type="entry name" value="ANAEROBIC RIBONUCLEOSIDE-TRIPHOSPHATE REDUCTASE-ACTIVATING PROTEIN"/>
    <property type="match status" value="1"/>
</dbReference>
<comment type="cofactor">
    <cofactor evidence="1">
        <name>[4Fe-4S] cluster</name>
        <dbReference type="ChEBI" id="CHEBI:49883"/>
    </cofactor>
</comment>
<dbReference type="AlphaFoldDB" id="A0A1M6SZK5"/>
<dbReference type="SUPFAM" id="SSF102114">
    <property type="entry name" value="Radical SAM enzymes"/>
    <property type="match status" value="1"/>
</dbReference>
<protein>
    <recommendedName>
        <fullName evidence="4 12">Anaerobic ribonucleoside-triphosphate reductase-activating protein</fullName>
        <ecNumber evidence="12">1.97.1.-</ecNumber>
    </recommendedName>
</protein>
<dbReference type="GO" id="GO:0051539">
    <property type="term" value="F:4 iron, 4 sulfur cluster binding"/>
    <property type="evidence" value="ECO:0007669"/>
    <property type="project" value="UniProtKB-KW"/>
</dbReference>
<dbReference type="SFLD" id="SFLDG01063">
    <property type="entry name" value="activating_enzymes__group_1"/>
    <property type="match status" value="1"/>
</dbReference>
<evidence type="ECO:0000256" key="4">
    <source>
        <dbReference type="ARBA" id="ARBA00014281"/>
    </source>
</evidence>
<dbReference type="InterPro" id="IPR013785">
    <property type="entry name" value="Aldolase_TIM"/>
</dbReference>
<keyword evidence="6" id="KW-0949">S-adenosyl-L-methionine</keyword>
<dbReference type="InterPro" id="IPR007197">
    <property type="entry name" value="rSAM"/>
</dbReference>
<evidence type="ECO:0000256" key="6">
    <source>
        <dbReference type="ARBA" id="ARBA00022691"/>
    </source>
</evidence>
<keyword evidence="7" id="KW-0479">Metal-binding</keyword>
<dbReference type="Gene3D" id="3.20.20.70">
    <property type="entry name" value="Aldolase class I"/>
    <property type="match status" value="1"/>
</dbReference>
<dbReference type="SFLD" id="SFLDS00029">
    <property type="entry name" value="Radical_SAM"/>
    <property type="match status" value="1"/>
</dbReference>
<evidence type="ECO:0000256" key="10">
    <source>
        <dbReference type="ARBA" id="ARBA00023014"/>
    </source>
</evidence>
<name>A0A1M6SZK5_9CLOT</name>
<sequence length="174" mass="19787">MENTIRLSGIIYESLVNGPGMRRVFFAQGCKHNCQGCFNPDTHDFNGGQDKNMDELILDTIENPMIKGVTFSGGDPLEQAEEFAYMAKIFKEHGLDIWSYTGYTYEFILENQYNNPGWSEFINNIDVLVDGKFEKDRAIGGLKFRGSSNQRIIDVKKSLISNEVVVLDLNTKER</sequence>
<dbReference type="GO" id="GO:0043365">
    <property type="term" value="F:[formate-C-acetyltransferase]-activating enzyme activity"/>
    <property type="evidence" value="ECO:0007669"/>
    <property type="project" value="InterPro"/>
</dbReference>
<dbReference type="CDD" id="cd01335">
    <property type="entry name" value="Radical_SAM"/>
    <property type="match status" value="1"/>
</dbReference>
<dbReference type="RefSeq" id="WP_072904561.1">
    <property type="nucleotide sequence ID" value="NZ_FRAD01000033.1"/>
</dbReference>
<gene>
    <name evidence="13" type="ORF">SAMN02745248_02684</name>
</gene>
<dbReference type="SFLD" id="SFLDF00299">
    <property type="entry name" value="anaerobic_ribonucleoside-triph"/>
    <property type="match status" value="1"/>
</dbReference>
<keyword evidence="5" id="KW-0004">4Fe-4S</keyword>
<evidence type="ECO:0000256" key="2">
    <source>
        <dbReference type="ARBA" id="ARBA00003852"/>
    </source>
</evidence>
<dbReference type="OrthoDB" id="9782387at2"/>
<dbReference type="SFLD" id="SFLDG01066">
    <property type="entry name" value="organic_radical-activating_enz"/>
    <property type="match status" value="1"/>
</dbReference>
<keyword evidence="9" id="KW-0408">Iron</keyword>
<reference evidence="13 14" key="1">
    <citation type="submission" date="2016-11" db="EMBL/GenBank/DDBJ databases">
        <authorList>
            <person name="Jaros S."/>
            <person name="Januszkiewicz K."/>
            <person name="Wedrychowicz H."/>
        </authorList>
    </citation>
    <scope>NUCLEOTIDE SEQUENCE [LARGE SCALE GENOMIC DNA]</scope>
    <source>
        <strain evidence="13 14">DSM 3090</strain>
    </source>
</reference>
<dbReference type="Proteomes" id="UP000183952">
    <property type="component" value="Unassembled WGS sequence"/>
</dbReference>
<dbReference type="GO" id="GO:0004748">
    <property type="term" value="F:ribonucleoside-diphosphate reductase activity, thioredoxin disulfide as acceptor"/>
    <property type="evidence" value="ECO:0007669"/>
    <property type="project" value="TreeGrafter"/>
</dbReference>
<dbReference type="Pfam" id="PF13353">
    <property type="entry name" value="Fer4_12"/>
    <property type="match status" value="1"/>
</dbReference>
<evidence type="ECO:0000256" key="7">
    <source>
        <dbReference type="ARBA" id="ARBA00022723"/>
    </source>
</evidence>
<keyword evidence="8 12" id="KW-0560">Oxidoreductase</keyword>
<dbReference type="PANTHER" id="PTHR30352">
    <property type="entry name" value="PYRUVATE FORMATE-LYASE-ACTIVATING ENZYME"/>
    <property type="match status" value="1"/>
</dbReference>
<dbReference type="InterPro" id="IPR001989">
    <property type="entry name" value="Radical_activat_CS"/>
</dbReference>
<evidence type="ECO:0000256" key="12">
    <source>
        <dbReference type="PIRNR" id="PIRNR000368"/>
    </source>
</evidence>
<evidence type="ECO:0000256" key="8">
    <source>
        <dbReference type="ARBA" id="ARBA00023002"/>
    </source>
</evidence>
<dbReference type="InterPro" id="IPR012837">
    <property type="entry name" value="NrdG"/>
</dbReference>